<evidence type="ECO:0000313" key="2">
    <source>
        <dbReference type="EMBL" id="SON54297.1"/>
    </source>
</evidence>
<evidence type="ECO:0000313" key="3">
    <source>
        <dbReference type="Proteomes" id="UP000223606"/>
    </source>
</evidence>
<dbReference type="EMBL" id="LT960614">
    <property type="protein sequence ID" value="SON54297.1"/>
    <property type="molecule type" value="Genomic_DNA"/>
</dbReference>
<dbReference type="RefSeq" id="WP_099554495.1">
    <property type="nucleotide sequence ID" value="NZ_LT960614.1"/>
</dbReference>
<keyword evidence="3" id="KW-1185">Reference proteome</keyword>
<accession>A0A2C9D1P8</accession>
<sequence>MTVRIQGLQIGEPKSGLAITVSVVVWSFLIGIFFGAGAFLGVDLARDAKARIQQSAPAYYRSWRGEIGSDWQPRLRAFRYSTKS</sequence>
<keyword evidence="1" id="KW-1133">Transmembrane helix</keyword>
<evidence type="ECO:0000256" key="1">
    <source>
        <dbReference type="SAM" id="Phobius"/>
    </source>
</evidence>
<name>A0A2C9D1P8_9HYPH</name>
<keyword evidence="1" id="KW-0812">Transmembrane</keyword>
<keyword evidence="1" id="KW-0472">Membrane</keyword>
<organism evidence="2 3">
    <name type="scientific">Hartmannibacter diazotrophicus</name>
    <dbReference type="NCBI Taxonomy" id="1482074"/>
    <lineage>
        <taxon>Bacteria</taxon>
        <taxon>Pseudomonadati</taxon>
        <taxon>Pseudomonadota</taxon>
        <taxon>Alphaproteobacteria</taxon>
        <taxon>Hyphomicrobiales</taxon>
        <taxon>Pleomorphomonadaceae</taxon>
        <taxon>Hartmannibacter</taxon>
    </lineage>
</organism>
<reference evidence="3" key="1">
    <citation type="submission" date="2017-09" db="EMBL/GenBank/DDBJ databases">
        <title>Genome sequence of Nannocystis excedens DSM 71.</title>
        <authorList>
            <person name="Blom J."/>
        </authorList>
    </citation>
    <scope>NUCLEOTIDE SEQUENCE [LARGE SCALE GENOMIC DNA]</scope>
    <source>
        <strain evidence="3">type strain: E19</strain>
    </source>
</reference>
<proteinExistence type="predicted"/>
<feature type="transmembrane region" description="Helical" evidence="1">
    <location>
        <begin position="17"/>
        <end position="42"/>
    </location>
</feature>
<gene>
    <name evidence="2" type="ORF">HDIA_0756</name>
</gene>
<dbReference type="AlphaFoldDB" id="A0A2C9D1P8"/>
<protein>
    <submittedName>
        <fullName evidence="2">Uncharacterized protein</fullName>
    </submittedName>
</protein>
<dbReference type="KEGG" id="hdi:HDIA_0756"/>
<dbReference type="Proteomes" id="UP000223606">
    <property type="component" value="Chromosome 1"/>
</dbReference>